<sequence length="131" mass="14988">MEWGKGRKPKVNLNGQWGLGDPLKTVKSRPEHQYQLTAATIRGVGEGKGEGGTGYRIINSVYTARFMCMHAWYVWLVGNVLNARSFISSVPLYYYSSEKILQEIDCRLETNYKKHKFHTQRLKSGLSFANQ</sequence>
<evidence type="ECO:0000313" key="2">
    <source>
        <dbReference type="Proteomes" id="UP000242913"/>
    </source>
</evidence>
<accession>A0A238C1T4</accession>
<proteinExistence type="predicted"/>
<keyword evidence="2" id="KW-1185">Reference proteome</keyword>
<organism evidence="1 2">
    <name type="scientific">Onchocerca flexuosa</name>
    <dbReference type="NCBI Taxonomy" id="387005"/>
    <lineage>
        <taxon>Eukaryota</taxon>
        <taxon>Metazoa</taxon>
        <taxon>Ecdysozoa</taxon>
        <taxon>Nematoda</taxon>
        <taxon>Chromadorea</taxon>
        <taxon>Rhabditida</taxon>
        <taxon>Spirurina</taxon>
        <taxon>Spiruromorpha</taxon>
        <taxon>Filarioidea</taxon>
        <taxon>Onchocercidae</taxon>
        <taxon>Onchocerca</taxon>
    </lineage>
</organism>
<gene>
    <name evidence="1" type="ORF">X798_01770</name>
</gene>
<name>A0A238C1T4_9BILA</name>
<dbReference type="EMBL" id="KZ269981">
    <property type="protein sequence ID" value="OZC11354.1"/>
    <property type="molecule type" value="Genomic_DNA"/>
</dbReference>
<protein>
    <submittedName>
        <fullName evidence="1">Uncharacterized protein</fullName>
    </submittedName>
</protein>
<dbReference type="AlphaFoldDB" id="A0A238C1T4"/>
<dbReference type="Proteomes" id="UP000242913">
    <property type="component" value="Unassembled WGS sequence"/>
</dbReference>
<evidence type="ECO:0000313" key="1">
    <source>
        <dbReference type="EMBL" id="OZC11354.1"/>
    </source>
</evidence>
<reference evidence="1 2" key="1">
    <citation type="submission" date="2015-12" db="EMBL/GenBank/DDBJ databases">
        <title>Draft genome of the nematode, Onchocerca flexuosa.</title>
        <authorList>
            <person name="Mitreva M."/>
        </authorList>
    </citation>
    <scope>NUCLEOTIDE SEQUENCE [LARGE SCALE GENOMIC DNA]</scope>
    <source>
        <strain evidence="1">Red Deer</strain>
    </source>
</reference>